<reference evidence="2" key="1">
    <citation type="submission" date="2010-11" db="EMBL/GenBank/DDBJ databases">
        <title>The complete genome of Mahella australiensis DSM 15567.</title>
        <authorList>
            <consortium name="US DOE Joint Genome Institute (JGI-PGF)"/>
            <person name="Lucas S."/>
            <person name="Copeland A."/>
            <person name="Lapidus A."/>
            <person name="Bruce D."/>
            <person name="Goodwin L."/>
            <person name="Pitluck S."/>
            <person name="Kyrpides N."/>
            <person name="Mavromatis K."/>
            <person name="Pagani I."/>
            <person name="Ivanova N."/>
            <person name="Teshima H."/>
            <person name="Brettin T."/>
            <person name="Detter J.C."/>
            <person name="Han C."/>
            <person name="Tapia R."/>
            <person name="Land M."/>
            <person name="Hauser L."/>
            <person name="Markowitz V."/>
            <person name="Cheng J.-F."/>
            <person name="Hugenholtz P."/>
            <person name="Woyke T."/>
            <person name="Wu D."/>
            <person name="Spring S."/>
            <person name="Pukall R."/>
            <person name="Steenblock K."/>
            <person name="Schneider S."/>
            <person name="Klenk H.-P."/>
            <person name="Eisen J.A."/>
        </authorList>
    </citation>
    <scope>NUCLEOTIDE SEQUENCE [LARGE SCALE GENOMIC DNA]</scope>
    <source>
        <strain evidence="2">DSM 15567 / CIP 107919 / 50-1 BON</strain>
    </source>
</reference>
<sequence>MENKENDKCYGCIYNKPLELDGEIIDACWHGGILYGDDNSCSGYTVECSHKL</sequence>
<proteinExistence type="predicted"/>
<protein>
    <submittedName>
        <fullName evidence="1">Uncharacterized protein</fullName>
    </submittedName>
</protein>
<dbReference type="Proteomes" id="UP000008457">
    <property type="component" value="Chromosome"/>
</dbReference>
<dbReference type="STRING" id="697281.Mahau_0565"/>
<dbReference type="HOGENOM" id="CLU_3081519_0_0_9"/>
<dbReference type="KEGG" id="mas:Mahau_0565"/>
<evidence type="ECO:0000313" key="2">
    <source>
        <dbReference type="Proteomes" id="UP000008457"/>
    </source>
</evidence>
<dbReference type="EMBL" id="CP002360">
    <property type="protein sequence ID" value="AEE95768.1"/>
    <property type="molecule type" value="Genomic_DNA"/>
</dbReference>
<reference evidence="1 2" key="2">
    <citation type="journal article" date="2011" name="Stand. Genomic Sci.">
        <title>Complete genome sequence of Mahella australiensis type strain (50-1 BON).</title>
        <authorList>
            <person name="Sikorski J."/>
            <person name="Teshima H."/>
            <person name="Nolan M."/>
            <person name="Lucas S."/>
            <person name="Hammon N."/>
            <person name="Deshpande S."/>
            <person name="Cheng J.F."/>
            <person name="Pitluck S."/>
            <person name="Liolios K."/>
            <person name="Pagani I."/>
            <person name="Ivanova N."/>
            <person name="Huntemann M."/>
            <person name="Mavromatis K."/>
            <person name="Ovchinikova G."/>
            <person name="Pati A."/>
            <person name="Tapia R."/>
            <person name="Han C."/>
            <person name="Goodwin L."/>
            <person name="Chen A."/>
            <person name="Palaniappan K."/>
            <person name="Land M."/>
            <person name="Hauser L."/>
            <person name="Ngatchou-Djao O.D."/>
            <person name="Rohde M."/>
            <person name="Pukall R."/>
            <person name="Spring S."/>
            <person name="Abt B."/>
            <person name="Goker M."/>
            <person name="Detter J.C."/>
            <person name="Woyke T."/>
            <person name="Bristow J."/>
            <person name="Markowitz V."/>
            <person name="Hugenholtz P."/>
            <person name="Eisen J.A."/>
            <person name="Kyrpides N.C."/>
            <person name="Klenk H.P."/>
            <person name="Lapidus A."/>
        </authorList>
    </citation>
    <scope>NUCLEOTIDE SEQUENCE [LARGE SCALE GENOMIC DNA]</scope>
    <source>
        <strain evidence="2">DSM 15567 / CIP 107919 / 50-1 BON</strain>
    </source>
</reference>
<name>F3ZZF8_MAHA5</name>
<gene>
    <name evidence="1" type="ordered locus">Mahau_0565</name>
</gene>
<evidence type="ECO:0000313" key="1">
    <source>
        <dbReference type="EMBL" id="AEE95768.1"/>
    </source>
</evidence>
<accession>F3ZZF8</accession>
<dbReference type="AlphaFoldDB" id="F3ZZF8"/>
<organism evidence="1 2">
    <name type="scientific">Mahella australiensis (strain DSM 15567 / CIP 107919 / 50-1 BON)</name>
    <dbReference type="NCBI Taxonomy" id="697281"/>
    <lineage>
        <taxon>Bacteria</taxon>
        <taxon>Bacillati</taxon>
        <taxon>Bacillota</taxon>
        <taxon>Clostridia</taxon>
        <taxon>Thermoanaerobacterales</taxon>
        <taxon>Thermoanaerobacterales Family IV. Incertae Sedis</taxon>
        <taxon>Mahella</taxon>
    </lineage>
</organism>
<keyword evidence="2" id="KW-1185">Reference proteome</keyword>